<evidence type="ECO:0000256" key="3">
    <source>
        <dbReference type="ARBA" id="ARBA00022763"/>
    </source>
</evidence>
<evidence type="ECO:0000256" key="5">
    <source>
        <dbReference type="PROSITE-ProRule" id="PRU00221"/>
    </source>
</evidence>
<gene>
    <name evidence="7" type="primary">Ercc8</name>
    <name evidence="7" type="ORF">CK203_080812</name>
</gene>
<dbReference type="Pfam" id="PF00400">
    <property type="entry name" value="WD40"/>
    <property type="match status" value="3"/>
</dbReference>
<evidence type="ECO:0000313" key="8">
    <source>
        <dbReference type="Proteomes" id="UP000288805"/>
    </source>
</evidence>
<dbReference type="InterPro" id="IPR001680">
    <property type="entry name" value="WD40_rpt"/>
</dbReference>
<organism evidence="7 8">
    <name type="scientific">Vitis vinifera</name>
    <name type="common">Grape</name>
    <dbReference type="NCBI Taxonomy" id="29760"/>
    <lineage>
        <taxon>Eukaryota</taxon>
        <taxon>Viridiplantae</taxon>
        <taxon>Streptophyta</taxon>
        <taxon>Embryophyta</taxon>
        <taxon>Tracheophyta</taxon>
        <taxon>Spermatophyta</taxon>
        <taxon>Magnoliopsida</taxon>
        <taxon>eudicotyledons</taxon>
        <taxon>Gunneridae</taxon>
        <taxon>Pentapetalae</taxon>
        <taxon>rosids</taxon>
        <taxon>Vitales</taxon>
        <taxon>Vitaceae</taxon>
        <taxon>Viteae</taxon>
        <taxon>Vitis</taxon>
    </lineage>
</organism>
<keyword evidence="4" id="KW-0234">DNA repair</keyword>
<evidence type="ECO:0000256" key="4">
    <source>
        <dbReference type="ARBA" id="ARBA00023204"/>
    </source>
</evidence>
<dbReference type="PROSITE" id="PS50082">
    <property type="entry name" value="WD_REPEATS_2"/>
    <property type="match status" value="4"/>
</dbReference>
<dbReference type="AlphaFoldDB" id="A0A438F8A9"/>
<name>A0A438F8A9_VITVI</name>
<dbReference type="InterPro" id="IPR020472">
    <property type="entry name" value="WD40_PAC1"/>
</dbReference>
<feature type="compositionally biased region" description="Polar residues" evidence="6">
    <location>
        <begin position="408"/>
        <end position="421"/>
    </location>
</feature>
<evidence type="ECO:0000256" key="1">
    <source>
        <dbReference type="ARBA" id="ARBA00022574"/>
    </source>
</evidence>
<dbReference type="PRINTS" id="PR00320">
    <property type="entry name" value="GPROTEINBRPT"/>
</dbReference>
<dbReference type="SUPFAM" id="SSF50978">
    <property type="entry name" value="WD40 repeat-like"/>
    <property type="match status" value="1"/>
</dbReference>
<dbReference type="Gene3D" id="2.130.10.10">
    <property type="entry name" value="YVTN repeat-like/Quinoprotein amine dehydrogenase"/>
    <property type="match status" value="2"/>
</dbReference>
<feature type="region of interest" description="Disordered" evidence="6">
    <location>
        <begin position="403"/>
        <end position="424"/>
    </location>
</feature>
<evidence type="ECO:0000256" key="6">
    <source>
        <dbReference type="SAM" id="MobiDB-lite"/>
    </source>
</evidence>
<dbReference type="FunFam" id="2.130.10.10:FF:001356">
    <property type="entry name" value="Excision repair cross-complementation group 8"/>
    <property type="match status" value="1"/>
</dbReference>
<dbReference type="Proteomes" id="UP000288805">
    <property type="component" value="Unassembled WGS sequence"/>
</dbReference>
<dbReference type="SMART" id="SM00320">
    <property type="entry name" value="WD40"/>
    <property type="match status" value="4"/>
</dbReference>
<evidence type="ECO:0000256" key="2">
    <source>
        <dbReference type="ARBA" id="ARBA00022737"/>
    </source>
</evidence>
<accession>A0A438F8A9</accession>
<sequence>MHPKCGRIWEIEKRVNSALIPFPNRITSDRIASLQLSNYKEIVSPHRGAVNSLQVDLTEGRYLLSGASDASAAVYDIQRATEYEGGLFITGSYDHYINVWDTNTTQVVVNFKMPGKIYRTAMSSLATAHMLIAAGTEDVQVRLCDIASGAFAHTLSGHRDGVMTVEWSTSSEWVLVTGGCDGAIRFWDIRRAGCFLVLDQSQSQLGRRPPLLERSTANKSRFKISVDTGTTRSSRIRLDHGRQLQDDVETKLFGLLVMEKKSPVGSPKFLPEMELSDMMRRQSRRTLAPLLSTENNGEVADGSGRREKVGLRRSWLWEKWVFDRSMVVMTLMPLRSDSSGKEMGWGCGRTQFLTQRIAEETECEYGHGSGSDVLHSKTGAPMSKSLPASQSVNVRSRAPQRKFAYGNVSKQSATGRTSSQAKGLVRQRLHPGMLSSQDRATSHYGAVTGLKVTDDGMYLLSAGSDSRLRLWDIMSGCNTLVNFETVRLQTSKAMQLAITNDSALVFVPCMTAVKAFDVWSGKTTMTFRGHYEYVNCCWLSLQDQELYTGGNDRQILVWSPSRLNFDEMLSELASYFVWKHMQDHGSREKHAQDQDNWSD</sequence>
<dbReference type="InterPro" id="IPR036322">
    <property type="entry name" value="WD40_repeat_dom_sf"/>
</dbReference>
<dbReference type="PANTHER" id="PTHR46202:SF1">
    <property type="entry name" value="DNA EXCISION REPAIR PROTEIN ERCC-8"/>
    <property type="match status" value="1"/>
</dbReference>
<reference evidence="7 8" key="1">
    <citation type="journal article" date="2018" name="PLoS Genet.">
        <title>Population sequencing reveals clonal diversity and ancestral inbreeding in the grapevine cultivar Chardonnay.</title>
        <authorList>
            <person name="Roach M.J."/>
            <person name="Johnson D.L."/>
            <person name="Bohlmann J."/>
            <person name="van Vuuren H.J."/>
            <person name="Jones S.J."/>
            <person name="Pretorius I.S."/>
            <person name="Schmidt S.A."/>
            <person name="Borneman A.R."/>
        </authorList>
    </citation>
    <scope>NUCLEOTIDE SEQUENCE [LARGE SCALE GENOMIC DNA]</scope>
    <source>
        <strain evidence="8">cv. Chardonnay</strain>
        <tissue evidence="7">Leaf</tissue>
    </source>
</reference>
<dbReference type="InterPro" id="IPR042238">
    <property type="entry name" value="Rad28/ERCC8/Ckn1/ATCSA-1"/>
</dbReference>
<comment type="caution">
    <text evidence="7">The sequence shown here is derived from an EMBL/GenBank/DDBJ whole genome shotgun (WGS) entry which is preliminary data.</text>
</comment>
<dbReference type="InterPro" id="IPR019775">
    <property type="entry name" value="WD40_repeat_CS"/>
</dbReference>
<feature type="repeat" description="WD" evidence="5">
    <location>
        <begin position="440"/>
        <end position="481"/>
    </location>
</feature>
<dbReference type="InterPro" id="IPR015943">
    <property type="entry name" value="WD40/YVTN_repeat-like_dom_sf"/>
</dbReference>
<evidence type="ECO:0000313" key="7">
    <source>
        <dbReference type="EMBL" id="RVW56181.1"/>
    </source>
</evidence>
<dbReference type="PROSITE" id="PS00678">
    <property type="entry name" value="WD_REPEATS_1"/>
    <property type="match status" value="2"/>
</dbReference>
<dbReference type="GO" id="GO:0006283">
    <property type="term" value="P:transcription-coupled nucleotide-excision repair"/>
    <property type="evidence" value="ECO:0007669"/>
    <property type="project" value="InterPro"/>
</dbReference>
<feature type="repeat" description="WD" evidence="5">
    <location>
        <begin position="84"/>
        <end position="110"/>
    </location>
</feature>
<keyword evidence="3" id="KW-0227">DNA damage</keyword>
<feature type="repeat" description="WD" evidence="5">
    <location>
        <begin position="155"/>
        <end position="190"/>
    </location>
</feature>
<keyword evidence="2" id="KW-0677">Repeat</keyword>
<dbReference type="EMBL" id="QGNW01001094">
    <property type="protein sequence ID" value="RVW56181.1"/>
    <property type="molecule type" value="Genomic_DNA"/>
</dbReference>
<keyword evidence="1 5" id="KW-0853">WD repeat</keyword>
<feature type="repeat" description="WD" evidence="5">
    <location>
        <begin position="527"/>
        <end position="559"/>
    </location>
</feature>
<protein>
    <submittedName>
        <fullName evidence="7">DNA excision repair protein ERCC-8</fullName>
    </submittedName>
</protein>
<dbReference type="PROSITE" id="PS50294">
    <property type="entry name" value="WD_REPEATS_REGION"/>
    <property type="match status" value="2"/>
</dbReference>
<proteinExistence type="predicted"/>
<dbReference type="PANTHER" id="PTHR46202">
    <property type="entry name" value="DNA EXCISION REPAIR PROTEIN ERCC-8"/>
    <property type="match status" value="1"/>
</dbReference>